<proteinExistence type="predicted"/>
<reference evidence="2 3" key="1">
    <citation type="submission" date="2018-06" db="EMBL/GenBank/DDBJ databases">
        <authorList>
            <consortium name="Pathogen Informatics"/>
            <person name="Doyle S."/>
        </authorList>
    </citation>
    <scope>NUCLEOTIDE SEQUENCE [LARGE SCALE GENOMIC DNA]</scope>
    <source>
        <strain evidence="2 3">NCTC13093</strain>
    </source>
</reference>
<accession>A0A2X0WW86</accession>
<keyword evidence="1" id="KW-1133">Transmembrane helix</keyword>
<keyword evidence="1" id="KW-0472">Membrane</keyword>
<feature type="transmembrane region" description="Helical" evidence="1">
    <location>
        <begin position="41"/>
        <end position="62"/>
    </location>
</feature>
<name>A0A2X0WW86_9GAMM</name>
<evidence type="ECO:0000256" key="1">
    <source>
        <dbReference type="SAM" id="Phobius"/>
    </source>
</evidence>
<sequence>MQDNNTANNDTQDKTTEVKGACEVKSAEQLAQEKQMKTRRAFRILAVCVALYYFGSAGFSYYQEKQLEGTVITTQSAISDPRAFRENFNSVLAGLDTSLPKANANDTKEGFVAVLSPAVELRGFSKDGGIELGSVQIQTRYEGAMPPESVTAFRTFVAACEGHSDFVEADKILNALNFVPEFDKNEDDKVFENLEVKTSTMIYKTSFTKGPLDELTLIVTPVAAK</sequence>
<gene>
    <name evidence="2" type="ORF">NCTC13093_01167</name>
</gene>
<organism evidence="2 3">
    <name type="scientific">Anaerobiospirillum thomasii</name>
    <dbReference type="NCBI Taxonomy" id="179995"/>
    <lineage>
        <taxon>Bacteria</taxon>
        <taxon>Pseudomonadati</taxon>
        <taxon>Pseudomonadota</taxon>
        <taxon>Gammaproteobacteria</taxon>
        <taxon>Aeromonadales</taxon>
        <taxon>Succinivibrionaceae</taxon>
        <taxon>Anaerobiospirillum</taxon>
    </lineage>
</organism>
<keyword evidence="3" id="KW-1185">Reference proteome</keyword>
<dbReference type="AlphaFoldDB" id="A0A2X0WW86"/>
<dbReference type="Proteomes" id="UP000250086">
    <property type="component" value="Unassembled WGS sequence"/>
</dbReference>
<keyword evidence="1" id="KW-0812">Transmembrane</keyword>
<dbReference type="RefSeq" id="WP_113743924.1">
    <property type="nucleotide sequence ID" value="NZ_UAPV01000001.1"/>
</dbReference>
<evidence type="ECO:0000313" key="2">
    <source>
        <dbReference type="EMBL" id="SPT69781.1"/>
    </source>
</evidence>
<protein>
    <submittedName>
        <fullName evidence="2">Uncharacterized protein</fullName>
    </submittedName>
</protein>
<evidence type="ECO:0000313" key="3">
    <source>
        <dbReference type="Proteomes" id="UP000250086"/>
    </source>
</evidence>
<dbReference type="EMBL" id="UAPV01000001">
    <property type="protein sequence ID" value="SPT69781.1"/>
    <property type="molecule type" value="Genomic_DNA"/>
</dbReference>